<feature type="compositionally biased region" description="Gly residues" evidence="1">
    <location>
        <begin position="62"/>
        <end position="72"/>
    </location>
</feature>
<organism evidence="2 3">
    <name type="scientific">Platysternon megacephalum</name>
    <name type="common">big-headed turtle</name>
    <dbReference type="NCBI Taxonomy" id="55544"/>
    <lineage>
        <taxon>Eukaryota</taxon>
        <taxon>Metazoa</taxon>
        <taxon>Chordata</taxon>
        <taxon>Craniata</taxon>
        <taxon>Vertebrata</taxon>
        <taxon>Euteleostomi</taxon>
        <taxon>Archelosauria</taxon>
        <taxon>Testudinata</taxon>
        <taxon>Testudines</taxon>
        <taxon>Cryptodira</taxon>
        <taxon>Durocryptodira</taxon>
        <taxon>Testudinoidea</taxon>
        <taxon>Platysternidae</taxon>
        <taxon>Platysternon</taxon>
    </lineage>
</organism>
<protein>
    <submittedName>
        <fullName evidence="2">Putative zinc finger protein 724</fullName>
    </submittedName>
</protein>
<feature type="region of interest" description="Disordered" evidence="1">
    <location>
        <begin position="151"/>
        <end position="180"/>
    </location>
</feature>
<comment type="caution">
    <text evidence="2">The sequence shown here is derived from an EMBL/GenBank/DDBJ whole genome shotgun (WGS) entry which is preliminary data.</text>
</comment>
<gene>
    <name evidence="2" type="ORF">DR999_PMT17867</name>
</gene>
<feature type="region of interest" description="Disordered" evidence="1">
    <location>
        <begin position="195"/>
        <end position="233"/>
    </location>
</feature>
<name>A0A4D9DUC3_9SAUR</name>
<dbReference type="AlphaFoldDB" id="A0A4D9DUC3"/>
<evidence type="ECO:0000313" key="2">
    <source>
        <dbReference type="EMBL" id="TFK00052.1"/>
    </source>
</evidence>
<evidence type="ECO:0000313" key="3">
    <source>
        <dbReference type="Proteomes" id="UP000297703"/>
    </source>
</evidence>
<reference evidence="2 3" key="2">
    <citation type="submission" date="2019-04" db="EMBL/GenBank/DDBJ databases">
        <title>The genome sequence of big-headed turtle.</title>
        <authorList>
            <person name="Gong S."/>
        </authorList>
    </citation>
    <scope>NUCLEOTIDE SEQUENCE [LARGE SCALE GENOMIC DNA]</scope>
    <source>
        <strain evidence="2">DO16091913</strain>
        <tissue evidence="2">Muscle</tissue>
    </source>
</reference>
<keyword evidence="3" id="KW-1185">Reference proteome</keyword>
<reference evidence="2 3" key="1">
    <citation type="submission" date="2019-04" db="EMBL/GenBank/DDBJ databases">
        <title>Draft genome of the big-headed turtle Platysternon megacephalum.</title>
        <authorList>
            <person name="Gong S."/>
        </authorList>
    </citation>
    <scope>NUCLEOTIDE SEQUENCE [LARGE SCALE GENOMIC DNA]</scope>
    <source>
        <strain evidence="2">DO16091913</strain>
        <tissue evidence="2">Muscle</tissue>
    </source>
</reference>
<dbReference type="EMBL" id="QXTE01000291">
    <property type="protein sequence ID" value="TFK00052.1"/>
    <property type="molecule type" value="Genomic_DNA"/>
</dbReference>
<evidence type="ECO:0000256" key="1">
    <source>
        <dbReference type="SAM" id="MobiDB-lite"/>
    </source>
</evidence>
<feature type="region of interest" description="Disordered" evidence="1">
    <location>
        <begin position="1"/>
        <end position="73"/>
    </location>
</feature>
<dbReference type="Proteomes" id="UP000297703">
    <property type="component" value="Unassembled WGS sequence"/>
</dbReference>
<accession>A0A4D9DUC3</accession>
<sequence length="233" mass="24232">MQPPAKGHWALFPPTQPARSLLPTAQEPSPGGNPGFRVNSLSPMTRCAPRPPPQPRPQAGSTYGGPGTGRLLGVGAAPGTTTTHNFKATVLFGIESRGLGPARAPQPLQGVASLQFLGGGGSWRGEWGSCGSHSQAGRGESAQPCLLPASTWPGGPLPLEQPQPALQQGSPPPCAPRGRLGLQEGKLMLQNMYSPARPSLRPSQEMGRRVPGRPQLWDSGALCAPGQYRPPSS</sequence>
<proteinExistence type="predicted"/>